<organism evidence="1 2">
    <name type="scientific">Grifola frondosa</name>
    <name type="common">Maitake</name>
    <name type="synonym">Polyporus frondosus</name>
    <dbReference type="NCBI Taxonomy" id="5627"/>
    <lineage>
        <taxon>Eukaryota</taxon>
        <taxon>Fungi</taxon>
        <taxon>Dikarya</taxon>
        <taxon>Basidiomycota</taxon>
        <taxon>Agaricomycotina</taxon>
        <taxon>Agaricomycetes</taxon>
        <taxon>Polyporales</taxon>
        <taxon>Grifolaceae</taxon>
        <taxon>Grifola</taxon>
    </lineage>
</organism>
<protein>
    <submittedName>
        <fullName evidence="1">Uncharacterized protein</fullName>
    </submittedName>
</protein>
<dbReference type="Proteomes" id="UP000092993">
    <property type="component" value="Unassembled WGS sequence"/>
</dbReference>
<gene>
    <name evidence="1" type="ORF">A0H81_08826</name>
</gene>
<sequence length="67" mass="7275">MTDIMFVQQCGPEALASQIIASHPSIRCIAIKINDAEPLFWKVLATGSGEVVVDKAPKEDISVVMDF</sequence>
<proteinExistence type="predicted"/>
<name>A0A1C7M3X8_GRIFR</name>
<keyword evidence="2" id="KW-1185">Reference proteome</keyword>
<dbReference type="AlphaFoldDB" id="A0A1C7M3X8"/>
<comment type="caution">
    <text evidence="1">The sequence shown here is derived from an EMBL/GenBank/DDBJ whole genome shotgun (WGS) entry which is preliminary data.</text>
</comment>
<evidence type="ECO:0000313" key="1">
    <source>
        <dbReference type="EMBL" id="OBZ71615.1"/>
    </source>
</evidence>
<evidence type="ECO:0000313" key="2">
    <source>
        <dbReference type="Proteomes" id="UP000092993"/>
    </source>
</evidence>
<reference evidence="1 2" key="1">
    <citation type="submission" date="2016-03" db="EMBL/GenBank/DDBJ databases">
        <title>Whole genome sequencing of Grifola frondosa 9006-11.</title>
        <authorList>
            <person name="Min B."/>
            <person name="Park H."/>
            <person name="Kim J.-G."/>
            <person name="Cho H."/>
            <person name="Oh Y.-L."/>
            <person name="Kong W.-S."/>
            <person name="Choi I.-G."/>
        </authorList>
    </citation>
    <scope>NUCLEOTIDE SEQUENCE [LARGE SCALE GENOMIC DNA]</scope>
    <source>
        <strain evidence="1 2">9006-11</strain>
    </source>
</reference>
<accession>A0A1C7M3X8</accession>
<dbReference type="EMBL" id="LUGG01000011">
    <property type="protein sequence ID" value="OBZ71615.1"/>
    <property type="molecule type" value="Genomic_DNA"/>
</dbReference>